<keyword evidence="1" id="KW-0732">Signal</keyword>
<dbReference type="InterPro" id="IPR025491">
    <property type="entry name" value="DUF4382"/>
</dbReference>
<gene>
    <name evidence="3" type="ORF">CBM2587_A10310</name>
</gene>
<dbReference type="EMBL" id="OFSQ01000001">
    <property type="protein sequence ID" value="SOY41386.1"/>
    <property type="molecule type" value="Genomic_DNA"/>
</dbReference>
<name>A0A375BCL6_9BURK</name>
<evidence type="ECO:0000259" key="2">
    <source>
        <dbReference type="Pfam" id="PF14321"/>
    </source>
</evidence>
<evidence type="ECO:0000256" key="1">
    <source>
        <dbReference type="SAM" id="SignalP"/>
    </source>
</evidence>
<dbReference type="Proteomes" id="UP000256780">
    <property type="component" value="Chromosome CBM2587_a"/>
</dbReference>
<comment type="caution">
    <text evidence="3">The sequence shown here is derived from an EMBL/GenBank/DDBJ whole genome shotgun (WGS) entry which is preliminary data.</text>
</comment>
<organism evidence="3">
    <name type="scientific">Cupriavidus taiwanensis</name>
    <dbReference type="NCBI Taxonomy" id="164546"/>
    <lineage>
        <taxon>Bacteria</taxon>
        <taxon>Pseudomonadati</taxon>
        <taxon>Pseudomonadota</taxon>
        <taxon>Betaproteobacteria</taxon>
        <taxon>Burkholderiales</taxon>
        <taxon>Burkholderiaceae</taxon>
        <taxon>Cupriavidus</taxon>
    </lineage>
</organism>
<protein>
    <submittedName>
        <fullName evidence="3">Lipoprotein</fullName>
    </submittedName>
</protein>
<reference evidence="3" key="1">
    <citation type="submission" date="2018-01" db="EMBL/GenBank/DDBJ databases">
        <authorList>
            <person name="Clerissi C."/>
        </authorList>
    </citation>
    <scope>NUCLEOTIDE SEQUENCE</scope>
    <source>
        <strain evidence="3">Cupriavidus sp. LMG 19464</strain>
    </source>
</reference>
<feature type="domain" description="DUF4382" evidence="2">
    <location>
        <begin position="46"/>
        <end position="199"/>
    </location>
</feature>
<sequence>MNNKRRPIVSVLSHASAPLRLLALSGALALAACGGGGGDDGDAGRGTLQVSMTDAPACGFSNVFVTVNKVRVHSSASAETTAGGWVDIDVVPARKIDLLSLTNGVMTVLGQTALPAGNYQQVRLVLDANRGGGASALANSVVPIGGAEQPLDTPSAVQSGIKINRSFSVARGTLTDLVLDFDACKSVVTRGNGTFGLKPVVTAIPMTVSGEVTGVVAAAPGARVYAERNGVVVKSTVADANGSFRLSPIEQSSTAGPVDVVVVPGAANARAAGIVRGVPVVVGTPTAISTAAAPMTLPASTYRRVSGAVAPASAEATLRALQLVSGGTFEIAATAAASDTGAYSLFATEPALPVAAPVIGTYQAALPIPLSPDGAAAGKYSIQATSASGAVQTQPADVSIADALLNFSF</sequence>
<proteinExistence type="predicted"/>
<accession>A0A375BCL6</accession>
<dbReference type="AlphaFoldDB" id="A0A375BCL6"/>
<feature type="chain" id="PRO_5016986165" evidence="1">
    <location>
        <begin position="32"/>
        <end position="409"/>
    </location>
</feature>
<dbReference type="PROSITE" id="PS51257">
    <property type="entry name" value="PROKAR_LIPOPROTEIN"/>
    <property type="match status" value="1"/>
</dbReference>
<feature type="signal peptide" evidence="1">
    <location>
        <begin position="1"/>
        <end position="31"/>
    </location>
</feature>
<keyword evidence="3" id="KW-0449">Lipoprotein</keyword>
<dbReference type="Pfam" id="PF14321">
    <property type="entry name" value="DUF4382"/>
    <property type="match status" value="1"/>
</dbReference>
<evidence type="ECO:0000313" key="3">
    <source>
        <dbReference type="EMBL" id="SOY41386.1"/>
    </source>
</evidence>